<accession>A0A1M5VA85</accession>
<feature type="transmembrane region" description="Helical" evidence="1">
    <location>
        <begin position="68"/>
        <end position="89"/>
    </location>
</feature>
<dbReference type="EMBL" id="FQXP01000004">
    <property type="protein sequence ID" value="SHH72058.1"/>
    <property type="molecule type" value="Genomic_DNA"/>
</dbReference>
<evidence type="ECO:0000313" key="3">
    <source>
        <dbReference type="Proteomes" id="UP000184526"/>
    </source>
</evidence>
<dbReference type="InterPro" id="IPR019216">
    <property type="entry name" value="DUF2116_treble_clef"/>
</dbReference>
<keyword evidence="1" id="KW-0472">Membrane</keyword>
<feature type="transmembrane region" description="Helical" evidence="1">
    <location>
        <begin position="101"/>
        <end position="121"/>
    </location>
</feature>
<dbReference type="OrthoDB" id="1976034at2"/>
<proteinExistence type="predicted"/>
<dbReference type="Pfam" id="PF09889">
    <property type="entry name" value="DUF2116"/>
    <property type="match status" value="1"/>
</dbReference>
<dbReference type="Proteomes" id="UP000184526">
    <property type="component" value="Unassembled WGS sequence"/>
</dbReference>
<reference evidence="2 3" key="1">
    <citation type="submission" date="2016-11" db="EMBL/GenBank/DDBJ databases">
        <authorList>
            <person name="Jaros S."/>
            <person name="Januszkiewicz K."/>
            <person name="Wedrychowicz H."/>
        </authorList>
    </citation>
    <scope>NUCLEOTIDE SEQUENCE [LARGE SCALE GENOMIC DNA]</scope>
    <source>
        <strain evidence="2 3">DSM 3089</strain>
    </source>
</reference>
<keyword evidence="3" id="KW-1185">Reference proteome</keyword>
<keyword evidence="1" id="KW-0812">Transmembrane</keyword>
<sequence length="122" mass="13575">MSGNKCSYCGSIIDNNEEFCNDQCKHEYKEFNKFLEKRKNFFGVLVAISIIVTFFGSIVTVANVTFGISTVAMAMFLLCGTMLALPFGTPETFDRLGVKKTVLLIRILAVVIMIVTIICLIM</sequence>
<evidence type="ECO:0000256" key="1">
    <source>
        <dbReference type="SAM" id="Phobius"/>
    </source>
</evidence>
<dbReference type="InterPro" id="IPR036259">
    <property type="entry name" value="MFS_trans_sf"/>
</dbReference>
<evidence type="ECO:0000313" key="2">
    <source>
        <dbReference type="EMBL" id="SHH72058.1"/>
    </source>
</evidence>
<keyword evidence="1" id="KW-1133">Transmembrane helix</keyword>
<name>A0A1M5VA85_9CLOT</name>
<protein>
    <submittedName>
        <fullName evidence="2">Uncharacterized protein containing a Zn-ribbon</fullName>
    </submittedName>
</protein>
<feature type="transmembrane region" description="Helical" evidence="1">
    <location>
        <begin position="41"/>
        <end position="62"/>
    </location>
</feature>
<dbReference type="AlphaFoldDB" id="A0A1M5VA85"/>
<gene>
    <name evidence="2" type="ORF">SAMN02745196_01190</name>
</gene>
<dbReference type="RefSeq" id="WP_072831029.1">
    <property type="nucleotide sequence ID" value="NZ_FQXP01000004.1"/>
</dbReference>
<organism evidence="2 3">
    <name type="scientific">Clostridium collagenovorans DSM 3089</name>
    <dbReference type="NCBI Taxonomy" id="1121306"/>
    <lineage>
        <taxon>Bacteria</taxon>
        <taxon>Bacillati</taxon>
        <taxon>Bacillota</taxon>
        <taxon>Clostridia</taxon>
        <taxon>Eubacteriales</taxon>
        <taxon>Clostridiaceae</taxon>
        <taxon>Clostridium</taxon>
    </lineage>
</organism>
<dbReference type="SUPFAM" id="SSF103473">
    <property type="entry name" value="MFS general substrate transporter"/>
    <property type="match status" value="1"/>
</dbReference>